<name>A0A1M6G458_9FIRM</name>
<dbReference type="STRING" id="1121919.SAMN02745975_01164"/>
<dbReference type="AlphaFoldDB" id="A0A1M6G458"/>
<dbReference type="RefSeq" id="WP_110940407.1">
    <property type="nucleotide sequence ID" value="NZ_FQZV01000013.1"/>
</dbReference>
<dbReference type="PROSITE" id="PS51014">
    <property type="entry name" value="COBK_CBIJ"/>
    <property type="match status" value="1"/>
</dbReference>
<dbReference type="Proteomes" id="UP000184536">
    <property type="component" value="Unassembled WGS sequence"/>
</dbReference>
<evidence type="ECO:0000313" key="4">
    <source>
        <dbReference type="EMBL" id="SHJ04746.1"/>
    </source>
</evidence>
<dbReference type="PANTHER" id="PTHR36925">
    <property type="entry name" value="COBALT-PRECORRIN-6A REDUCTASE"/>
    <property type="match status" value="1"/>
</dbReference>
<keyword evidence="3" id="KW-0560">Oxidoreductase</keyword>
<dbReference type="UniPathway" id="UPA00148"/>
<dbReference type="OrthoDB" id="9780707at2"/>
<proteinExistence type="predicted"/>
<keyword evidence="2" id="KW-0169">Cobalamin biosynthesis</keyword>
<dbReference type="GO" id="GO:0016994">
    <property type="term" value="F:precorrin-6A reductase activity"/>
    <property type="evidence" value="ECO:0007669"/>
    <property type="project" value="InterPro"/>
</dbReference>
<evidence type="ECO:0000256" key="3">
    <source>
        <dbReference type="ARBA" id="ARBA00023002"/>
    </source>
</evidence>
<keyword evidence="5" id="KW-1185">Reference proteome</keyword>
<dbReference type="PANTHER" id="PTHR36925:SF1">
    <property type="entry name" value="COBALT-PRECORRIN-6A REDUCTASE"/>
    <property type="match status" value="1"/>
</dbReference>
<evidence type="ECO:0000256" key="1">
    <source>
        <dbReference type="ARBA" id="ARBA00004953"/>
    </source>
</evidence>
<dbReference type="Pfam" id="PF02571">
    <property type="entry name" value="CbiJ"/>
    <property type="match status" value="1"/>
</dbReference>
<protein>
    <submittedName>
        <fullName evidence="4">Precorrin-6A/cobalt-precorrin-6A reductase</fullName>
    </submittedName>
</protein>
<sequence length="261" mass="29148">MIMILGGTKDAREIVVQISEKKYPLLVTTATEYGGSLLEAYEGCDVLTKRMSAQDMETIIIEKQIQLVVDATHPYAVDVSQNAMIACQNRKIPYLRYQRNESAYDAYEDILITVEHMEAAADYLAAVEGNVLLTTGSKSLEVFTSRIPVQRLYPRVLPTAEVLKKCETLGIKPGNIVAMQGPFSKNMNMEIIKMFNISILVTKDSGDLGGTLDKLAAASACECEVVMVRRPRVNYHNLFENKEDLVCKVSEIYEKILSNHD</sequence>
<dbReference type="NCBIfam" id="TIGR00715">
    <property type="entry name" value="precor6x_red"/>
    <property type="match status" value="1"/>
</dbReference>
<dbReference type="GO" id="GO:0009236">
    <property type="term" value="P:cobalamin biosynthetic process"/>
    <property type="evidence" value="ECO:0007669"/>
    <property type="project" value="UniProtKB-UniPathway"/>
</dbReference>
<accession>A0A1M6G458</accession>
<evidence type="ECO:0000313" key="5">
    <source>
        <dbReference type="Proteomes" id="UP000184536"/>
    </source>
</evidence>
<organism evidence="4 5">
    <name type="scientific">Geosporobacter subterraneus DSM 17957</name>
    <dbReference type="NCBI Taxonomy" id="1121919"/>
    <lineage>
        <taxon>Bacteria</taxon>
        <taxon>Bacillati</taxon>
        <taxon>Bacillota</taxon>
        <taxon>Clostridia</taxon>
        <taxon>Peptostreptococcales</taxon>
        <taxon>Thermotaleaceae</taxon>
        <taxon>Geosporobacter</taxon>
    </lineage>
</organism>
<dbReference type="InterPro" id="IPR003723">
    <property type="entry name" value="Precorrin-6x_reduct"/>
</dbReference>
<comment type="pathway">
    <text evidence="1">Cofactor biosynthesis; adenosylcobalamin biosynthesis.</text>
</comment>
<evidence type="ECO:0000256" key="2">
    <source>
        <dbReference type="ARBA" id="ARBA00022573"/>
    </source>
</evidence>
<dbReference type="EMBL" id="FQZV01000013">
    <property type="protein sequence ID" value="SHJ04746.1"/>
    <property type="molecule type" value="Genomic_DNA"/>
</dbReference>
<reference evidence="5" key="1">
    <citation type="submission" date="2016-11" db="EMBL/GenBank/DDBJ databases">
        <authorList>
            <person name="Varghese N."/>
            <person name="Submissions S."/>
        </authorList>
    </citation>
    <scope>NUCLEOTIDE SEQUENCE [LARGE SCALE GENOMIC DNA]</scope>
    <source>
        <strain evidence="5">DSM 17957</strain>
    </source>
</reference>
<gene>
    <name evidence="4" type="ORF">SAMN02745975_01164</name>
</gene>